<keyword evidence="2" id="KW-0677">Repeat</keyword>
<protein>
    <submittedName>
        <fullName evidence="7">Scavenger receptor cysteine-rich domain-containing group B protein-like</fullName>
    </submittedName>
</protein>
<dbReference type="FunFam" id="3.10.250.10:FF:000006">
    <property type="entry name" value="neurotrypsin isoform X2"/>
    <property type="match status" value="1"/>
</dbReference>
<feature type="non-terminal residue" evidence="7">
    <location>
        <position position="1"/>
    </location>
</feature>
<evidence type="ECO:0000256" key="3">
    <source>
        <dbReference type="ARBA" id="ARBA00023157"/>
    </source>
</evidence>
<dbReference type="PANTHER" id="PTHR48071">
    <property type="entry name" value="SRCR DOMAIN-CONTAINING PROTEIN"/>
    <property type="match status" value="1"/>
</dbReference>
<keyword evidence="8" id="KW-1185">Reference proteome</keyword>
<dbReference type="Gene3D" id="3.10.250.10">
    <property type="entry name" value="SRCR-like domain"/>
    <property type="match status" value="1"/>
</dbReference>
<reference evidence="7" key="1">
    <citation type="submission" date="2018-07" db="EMBL/GenBank/DDBJ databases">
        <title>Comparative genomics of catfishes provides insights into carnivory and benthic adaptation.</title>
        <authorList>
            <person name="Zhang Y."/>
            <person name="Wang D."/>
            <person name="Peng Z."/>
            <person name="Zheng S."/>
            <person name="Shao F."/>
            <person name="Tao W."/>
        </authorList>
    </citation>
    <scope>NUCLEOTIDE SEQUENCE</scope>
    <source>
        <strain evidence="7">Chongqing</strain>
    </source>
</reference>
<dbReference type="PANTHER" id="PTHR48071:SF24">
    <property type="entry name" value="DELETED IN MALIGNANT BRAIN TUMORS 1 PROTEIN-LIKE"/>
    <property type="match status" value="1"/>
</dbReference>
<dbReference type="GO" id="GO:0005886">
    <property type="term" value="C:plasma membrane"/>
    <property type="evidence" value="ECO:0007669"/>
    <property type="project" value="TreeGrafter"/>
</dbReference>
<proteinExistence type="predicted"/>
<dbReference type="GO" id="GO:0004252">
    <property type="term" value="F:serine-type endopeptidase activity"/>
    <property type="evidence" value="ECO:0007669"/>
    <property type="project" value="TreeGrafter"/>
</dbReference>
<comment type="caution">
    <text evidence="7">The sequence shown here is derived from an EMBL/GenBank/DDBJ whole genome shotgun (WGS) entry which is preliminary data.</text>
</comment>
<feature type="domain" description="SRCR" evidence="6">
    <location>
        <begin position="3"/>
        <end position="103"/>
    </location>
</feature>
<dbReference type="PROSITE" id="PS50287">
    <property type="entry name" value="SRCR_2"/>
    <property type="match status" value="1"/>
</dbReference>
<feature type="non-terminal residue" evidence="7">
    <location>
        <position position="105"/>
    </location>
</feature>
<dbReference type="SMART" id="SM00202">
    <property type="entry name" value="SR"/>
    <property type="match status" value="1"/>
</dbReference>
<dbReference type="SUPFAM" id="SSF56487">
    <property type="entry name" value="SRCR-like"/>
    <property type="match status" value="1"/>
</dbReference>
<dbReference type="Pfam" id="PF00530">
    <property type="entry name" value="SRCR"/>
    <property type="match status" value="1"/>
</dbReference>
<accession>A0AAD4ZYT2</accession>
<evidence type="ECO:0000256" key="5">
    <source>
        <dbReference type="PROSITE-ProRule" id="PRU00196"/>
    </source>
</evidence>
<evidence type="ECO:0000256" key="1">
    <source>
        <dbReference type="ARBA" id="ARBA00022729"/>
    </source>
</evidence>
<organism evidence="7 8">
    <name type="scientific">Silurus asotus</name>
    <name type="common">Amur catfish</name>
    <name type="synonym">Parasilurus asotus</name>
    <dbReference type="NCBI Taxonomy" id="30991"/>
    <lineage>
        <taxon>Eukaryota</taxon>
        <taxon>Metazoa</taxon>
        <taxon>Chordata</taxon>
        <taxon>Craniata</taxon>
        <taxon>Vertebrata</taxon>
        <taxon>Euteleostomi</taxon>
        <taxon>Actinopterygii</taxon>
        <taxon>Neopterygii</taxon>
        <taxon>Teleostei</taxon>
        <taxon>Ostariophysi</taxon>
        <taxon>Siluriformes</taxon>
        <taxon>Siluridae</taxon>
        <taxon>Silurus</taxon>
    </lineage>
</organism>
<dbReference type="Proteomes" id="UP001205998">
    <property type="component" value="Unassembled WGS sequence"/>
</dbReference>
<dbReference type="GO" id="GO:0031638">
    <property type="term" value="P:zymogen activation"/>
    <property type="evidence" value="ECO:0007669"/>
    <property type="project" value="TreeGrafter"/>
</dbReference>
<dbReference type="PRINTS" id="PR00258">
    <property type="entry name" value="SPERACTRCPTR"/>
</dbReference>
<dbReference type="AlphaFoldDB" id="A0AAD4ZYT2"/>
<keyword evidence="4" id="KW-0325">Glycoprotein</keyword>
<keyword evidence="7" id="KW-0675">Receptor</keyword>
<evidence type="ECO:0000313" key="8">
    <source>
        <dbReference type="Proteomes" id="UP001205998"/>
    </source>
</evidence>
<gene>
    <name evidence="7" type="ORF">C0J50_12523</name>
</gene>
<sequence length="105" mass="11157">DSVRLVDGGSRCAGRVEVLHEGQWGTVCDDYWDTFDAAVVCRELHCGEVVDAPVSAYFGKGSGLIWMDNVHCSGSESALKECNSDGWGKHDCGLNEDAGATCSGK</sequence>
<dbReference type="EMBL" id="MU598267">
    <property type="protein sequence ID" value="KAI5606664.1"/>
    <property type="molecule type" value="Genomic_DNA"/>
</dbReference>
<evidence type="ECO:0000256" key="2">
    <source>
        <dbReference type="ARBA" id="ARBA00022737"/>
    </source>
</evidence>
<name>A0AAD4ZYT2_SILAS</name>
<evidence type="ECO:0000313" key="7">
    <source>
        <dbReference type="EMBL" id="KAI5606664.1"/>
    </source>
</evidence>
<feature type="disulfide bond" evidence="5">
    <location>
        <begin position="72"/>
        <end position="82"/>
    </location>
</feature>
<dbReference type="InterPro" id="IPR001190">
    <property type="entry name" value="SRCR"/>
</dbReference>
<keyword evidence="1" id="KW-0732">Signal</keyword>
<evidence type="ECO:0000256" key="4">
    <source>
        <dbReference type="ARBA" id="ARBA00023180"/>
    </source>
</evidence>
<feature type="disulfide bond" evidence="5">
    <location>
        <begin position="28"/>
        <end position="92"/>
    </location>
</feature>
<keyword evidence="3 5" id="KW-1015">Disulfide bond</keyword>
<evidence type="ECO:0000259" key="6">
    <source>
        <dbReference type="PROSITE" id="PS50287"/>
    </source>
</evidence>
<dbReference type="InterPro" id="IPR036772">
    <property type="entry name" value="SRCR-like_dom_sf"/>
</dbReference>
<feature type="disulfide bond" evidence="5">
    <location>
        <begin position="41"/>
        <end position="102"/>
    </location>
</feature>